<dbReference type="SUPFAM" id="SSF48452">
    <property type="entry name" value="TPR-like"/>
    <property type="match status" value="1"/>
</dbReference>
<feature type="domain" description="IFT140 first beta-propeller" evidence="6">
    <location>
        <begin position="6"/>
        <end position="373"/>
    </location>
</feature>
<dbReference type="Pfam" id="PF23385">
    <property type="entry name" value="Beta-prop_IFT140_2nd"/>
    <property type="match status" value="1"/>
</dbReference>
<dbReference type="Pfam" id="PF23383">
    <property type="entry name" value="Beta-prop_IFT140_1st"/>
    <property type="match status" value="1"/>
</dbReference>
<dbReference type="InterPro" id="IPR036322">
    <property type="entry name" value="WD40_repeat_dom_sf"/>
</dbReference>
<evidence type="ECO:0000313" key="11">
    <source>
        <dbReference type="WBParaSite" id="HCON_00035880-00001"/>
    </source>
</evidence>
<sequence length="1429" mass="160569">MDKNIFAWSPCSGWLCLASQVQSSVQINFFTHKGVRLEDVVVQRKSTVSALSWNPLEILVAIAWTDGLLAILSPEANIEFNVDEELKSKVTFLQWSADGKSLWVVMEDGKCIAYSLVTKSSTEKKGECSVGDKPTAACRRVKANELAHLGGEANQATNGTSTKEETVNTAQMSISLTTTFAVGTEGGVVYVIDQNASSIRLSHLDYRVDFLAYYDHKAILIALTSDMMLYHLTIMPDSTTVEKLKVKLSGKGGTSICLRENLLLICQQERDLRVWDLETEENGTISLQSSKGFEADDVILCVDYSKRKGMISAGTMKGKVANWKRRPGESSVENTWRLQPSNQLPGKITSIEWCPMYSALAVNTGDELTILQEENNIICLRNKIAAIQSGTSSFVLINVLTAVHQDLKLKFQAKGIYVQEKQLVVWSEDTVMTYDVQTSLATIPSAAFTCRAEDVVIYNQTLYCIEGDKINVRTIQGTVRQILSLPEMEGDPIQFHSSRHWLAVATSSGFLRIYNISGKEARQEHHSKYVVEALDEFHRFLSMKVNVAGNRIACTFYATPTKIGDKILVWDAEGDLVVHFSFLLGMTDQQQYEAEAELASSQGRPVTAAARKMGREQSRFRLPMHEPGPIFWDETDDRFLVCHAQASSQHVVDDMILTMFVTSDHGIQMQDLSRKSHACDILVGVSVPHLYFLKKMEFEEEEVRGEKSIGRHLIARSLREFSGVENCDESTRKGMMDFCYYLTIGQMDEAFKAIRFIKSESVWEHMASMSVKTRRLDVAIVCLGNMKNIRGARALRKSQEAGESEALQCAALAVELGMLDEAEAIYVNAGRYDMVNKIHQAQNAWNQAFEVASRYDRIHLRNTHYNYAKYLERAGALEPAIENFEKSGTHHFEVPRMFADSPKILESYVRRKKEPELHAWWARYLESIGELDGAVSFYSAAKDILSLVRIKCTQGKVDEAAALALESNDRAACFHLARIYEAEENYSKAVDFYTRAHAYNSAIRLVKEHDMRDLLANLCLMAGGSEIVEAARYFEDIPGYVHQAVMLYHKAGMVGRALDLAFRTEQFSALDLVTKDLNAESDPSVLKRAAEFFSNNQNYEKAVELLCMAKEFNDAIELCRTRNVRLTDKVSELMTPTKETTPNDNERKRLLENIAELGVQQGNYQFAAKKYTQAGDKLQAMRALLKSGDTQKIVFFANTARNKDIYILAANYLQTTDWQGNAQVIREIETFYSKSHSHLHLASFYKACAFMEVETFNDFTKAAEALEHAARTIDRGLQEAPDGAASTSTITGLNALKEEIAGHLSQLAKFEKIKEVYATDESDAVLQLQALVENASEDSIIRPSHIYALLIAHHAGKRNYRQAYRCITQLQKLQKNLDLTTIIDAELLDKICDELQVPRVTAQQQDADSDNEVEGVEFSHAMKKREGLF</sequence>
<dbReference type="InterPro" id="IPR056154">
    <property type="entry name" value="Beta-prop_IFT140_1st"/>
</dbReference>
<reference evidence="11" key="1">
    <citation type="submission" date="2020-12" db="UniProtKB">
        <authorList>
            <consortium name="WormBaseParasite"/>
        </authorList>
    </citation>
    <scope>IDENTIFICATION</scope>
    <source>
        <strain evidence="11">MHco3</strain>
    </source>
</reference>
<dbReference type="Pfam" id="PF24760">
    <property type="entry name" value="TPR_IF140_C"/>
    <property type="match status" value="1"/>
</dbReference>
<dbReference type="InterPro" id="IPR056155">
    <property type="entry name" value="Beta-prop_IFT140_2nd"/>
</dbReference>
<dbReference type="GO" id="GO:0035721">
    <property type="term" value="P:intraciliary retrograde transport"/>
    <property type="evidence" value="ECO:0007669"/>
    <property type="project" value="TreeGrafter"/>
</dbReference>
<evidence type="ECO:0000256" key="2">
    <source>
        <dbReference type="ARBA" id="ARBA00022574"/>
    </source>
</evidence>
<dbReference type="FunFam" id="1.25.40.470:FF:000028">
    <property type="entry name" value="Intraflagellar transport protein 140-like protein"/>
    <property type="match status" value="1"/>
</dbReference>
<dbReference type="GO" id="GO:0030991">
    <property type="term" value="C:intraciliary transport particle A"/>
    <property type="evidence" value="ECO:0007669"/>
    <property type="project" value="TreeGrafter"/>
</dbReference>
<keyword evidence="5" id="KW-0966">Cell projection</keyword>
<dbReference type="SUPFAM" id="SSF50978">
    <property type="entry name" value="WD40 repeat-like"/>
    <property type="match status" value="1"/>
</dbReference>
<dbReference type="Pfam" id="PF24762">
    <property type="entry name" value="TPR_IF140-IFT172"/>
    <property type="match status" value="1"/>
</dbReference>
<evidence type="ECO:0000259" key="7">
    <source>
        <dbReference type="Pfam" id="PF23385"/>
    </source>
</evidence>
<dbReference type="GO" id="GO:0005930">
    <property type="term" value="C:axoneme"/>
    <property type="evidence" value="ECO:0007669"/>
    <property type="project" value="TreeGrafter"/>
</dbReference>
<protein>
    <submittedName>
        <fullName evidence="11">ANAPC4_WD40 domain-containing protein</fullName>
    </submittedName>
</protein>
<feature type="domain" description="IF140/IFT172/WDR19 TPR" evidence="9">
    <location>
        <begin position="745"/>
        <end position="1231"/>
    </location>
</feature>
<organism evidence="10 11">
    <name type="scientific">Haemonchus contortus</name>
    <name type="common">Barber pole worm</name>
    <dbReference type="NCBI Taxonomy" id="6289"/>
    <lineage>
        <taxon>Eukaryota</taxon>
        <taxon>Metazoa</taxon>
        <taxon>Ecdysozoa</taxon>
        <taxon>Nematoda</taxon>
        <taxon>Chromadorea</taxon>
        <taxon>Rhabditida</taxon>
        <taxon>Rhabditina</taxon>
        <taxon>Rhabditomorpha</taxon>
        <taxon>Strongyloidea</taxon>
        <taxon>Trichostrongylidae</taxon>
        <taxon>Haemonchus</taxon>
    </lineage>
</organism>
<evidence type="ECO:0000256" key="3">
    <source>
        <dbReference type="ARBA" id="ARBA00022737"/>
    </source>
</evidence>
<dbReference type="InterPro" id="IPR011990">
    <property type="entry name" value="TPR-like_helical_dom_sf"/>
</dbReference>
<dbReference type="Gene3D" id="2.130.10.10">
    <property type="entry name" value="YVTN repeat-like/Quinoprotein amine dehydrogenase"/>
    <property type="match status" value="2"/>
</dbReference>
<evidence type="ECO:0000256" key="5">
    <source>
        <dbReference type="ARBA" id="ARBA00023273"/>
    </source>
</evidence>
<evidence type="ECO:0000256" key="4">
    <source>
        <dbReference type="ARBA" id="ARBA00023069"/>
    </source>
</evidence>
<evidence type="ECO:0000313" key="10">
    <source>
        <dbReference type="Proteomes" id="UP000025227"/>
    </source>
</evidence>
<name>A0A7I4Y0I3_HAECO</name>
<dbReference type="InterPro" id="IPR018247">
    <property type="entry name" value="EF_Hand_1_Ca_BS"/>
</dbReference>
<dbReference type="InterPro" id="IPR056168">
    <property type="entry name" value="TPR_IF140/IFT172/WDR19"/>
</dbReference>
<feature type="domain" description="IF140 C-terminal TPR" evidence="8">
    <location>
        <begin position="1240"/>
        <end position="1371"/>
    </location>
</feature>
<dbReference type="PANTHER" id="PTHR15722">
    <property type="entry name" value="IFT140/172-RELATED"/>
    <property type="match status" value="1"/>
</dbReference>
<dbReference type="PROSITE" id="PS00018">
    <property type="entry name" value="EF_HAND_1"/>
    <property type="match status" value="1"/>
</dbReference>
<dbReference type="SUPFAM" id="SSF82171">
    <property type="entry name" value="DPP6 N-terminal domain-like"/>
    <property type="match status" value="1"/>
</dbReference>
<keyword evidence="2" id="KW-0853">WD repeat</keyword>
<keyword evidence="3" id="KW-0677">Repeat</keyword>
<dbReference type="OrthoDB" id="10258787at2759"/>
<dbReference type="InterPro" id="IPR056156">
    <property type="entry name" value="TPR_IF140_C"/>
</dbReference>
<evidence type="ECO:0000256" key="1">
    <source>
        <dbReference type="ARBA" id="ARBA00004138"/>
    </source>
</evidence>
<proteinExistence type="predicted"/>
<comment type="subcellular location">
    <subcellularLocation>
        <location evidence="1">Cell projection</location>
        <location evidence="1">Cilium</location>
    </subcellularLocation>
</comment>
<evidence type="ECO:0000259" key="8">
    <source>
        <dbReference type="Pfam" id="PF24760"/>
    </source>
</evidence>
<dbReference type="Gene3D" id="1.25.40.470">
    <property type="match status" value="2"/>
</dbReference>
<keyword evidence="4" id="KW-0969">Cilium</keyword>
<evidence type="ECO:0000259" key="9">
    <source>
        <dbReference type="Pfam" id="PF24762"/>
    </source>
</evidence>
<dbReference type="WBParaSite" id="HCON_00035880-00001">
    <property type="protein sequence ID" value="HCON_00035880-00001"/>
    <property type="gene ID" value="HCON_00035880"/>
</dbReference>
<evidence type="ECO:0000259" key="6">
    <source>
        <dbReference type="Pfam" id="PF23383"/>
    </source>
</evidence>
<dbReference type="PANTHER" id="PTHR15722:SF7">
    <property type="entry name" value="INTRAFLAGELLAR TRANSPORT PROTEIN 140 HOMOLOG"/>
    <property type="match status" value="1"/>
</dbReference>
<dbReference type="InterPro" id="IPR015943">
    <property type="entry name" value="WD40/YVTN_repeat-like_dom_sf"/>
</dbReference>
<keyword evidence="10" id="KW-1185">Reference proteome</keyword>
<dbReference type="SMART" id="SM00028">
    <property type="entry name" value="TPR"/>
    <property type="match status" value="3"/>
</dbReference>
<dbReference type="InterPro" id="IPR019734">
    <property type="entry name" value="TPR_rpt"/>
</dbReference>
<dbReference type="GO" id="GO:0036064">
    <property type="term" value="C:ciliary basal body"/>
    <property type="evidence" value="ECO:0007669"/>
    <property type="project" value="TreeGrafter"/>
</dbReference>
<feature type="domain" description="IFT140 second beta-propeller" evidence="7">
    <location>
        <begin position="383"/>
        <end position="695"/>
    </location>
</feature>
<accession>A0A7I4Y0I3</accession>
<dbReference type="OMA" id="YAQFMES"/>
<dbReference type="Proteomes" id="UP000025227">
    <property type="component" value="Unplaced"/>
</dbReference>